<protein>
    <submittedName>
        <fullName evidence="3">Uncharacterized protein</fullName>
    </submittedName>
</protein>
<dbReference type="EMBL" id="LFML01000003">
    <property type="protein sequence ID" value="KMO99763.1"/>
    <property type="molecule type" value="Genomic_DNA"/>
</dbReference>
<keyword evidence="2" id="KW-1133">Transmembrane helix</keyword>
<feature type="region of interest" description="Disordered" evidence="1">
    <location>
        <begin position="365"/>
        <end position="412"/>
    </location>
</feature>
<feature type="compositionally biased region" description="Low complexity" evidence="1">
    <location>
        <begin position="159"/>
        <end position="168"/>
    </location>
</feature>
<feature type="compositionally biased region" description="Polar residues" evidence="1">
    <location>
        <begin position="18"/>
        <end position="28"/>
    </location>
</feature>
<feature type="region of interest" description="Disordered" evidence="1">
    <location>
        <begin position="87"/>
        <end position="237"/>
    </location>
</feature>
<dbReference type="RefSeq" id="WP_048474385.1">
    <property type="nucleotide sequence ID" value="NZ_LFML01000003.1"/>
</dbReference>
<evidence type="ECO:0000256" key="1">
    <source>
        <dbReference type="SAM" id="MobiDB-lite"/>
    </source>
</evidence>
<evidence type="ECO:0000256" key="2">
    <source>
        <dbReference type="SAM" id="Phobius"/>
    </source>
</evidence>
<reference evidence="3 4" key="1">
    <citation type="submission" date="2015-06" db="EMBL/GenBank/DDBJ databases">
        <title>Recapitulation of the evolution of biosynthetic gene clusters reveals hidden chemical diversity on bacterial genomes.</title>
        <authorList>
            <person name="Cruz-Morales P."/>
            <person name="Martinez-Guerrero C."/>
            <person name="Morales-Escalante M.A."/>
            <person name="Yanez-Guerra L.A."/>
            <person name="Kopp J.F."/>
            <person name="Feldmann J."/>
            <person name="Ramos-Aboites H.E."/>
            <person name="Barona-Gomez F."/>
        </authorList>
    </citation>
    <scope>NUCLEOTIDE SEQUENCE [LARGE SCALE GENOMIC DNA]</scope>
    <source>
        <strain evidence="3 4">ATCC 31245</strain>
    </source>
</reference>
<proteinExistence type="predicted"/>
<name>A0A0J6XYD2_9ACTN</name>
<dbReference type="STRING" id="66430.ACS04_00280"/>
<feature type="region of interest" description="Disordered" evidence="1">
    <location>
        <begin position="1"/>
        <end position="28"/>
    </location>
</feature>
<feature type="transmembrane region" description="Helical" evidence="2">
    <location>
        <begin position="54"/>
        <end position="83"/>
    </location>
</feature>
<feature type="transmembrane region" description="Helical" evidence="2">
    <location>
        <begin position="306"/>
        <end position="325"/>
    </location>
</feature>
<dbReference type="Proteomes" id="UP000035932">
    <property type="component" value="Unassembled WGS sequence"/>
</dbReference>
<keyword evidence="2" id="KW-0472">Membrane</keyword>
<feature type="compositionally biased region" description="Basic and acidic residues" evidence="1">
    <location>
        <begin position="204"/>
        <end position="216"/>
    </location>
</feature>
<feature type="compositionally biased region" description="Low complexity" evidence="1">
    <location>
        <begin position="183"/>
        <end position="197"/>
    </location>
</feature>
<organism evidence="3 4">
    <name type="scientific">Streptomyces roseus</name>
    <dbReference type="NCBI Taxonomy" id="66430"/>
    <lineage>
        <taxon>Bacteria</taxon>
        <taxon>Bacillati</taxon>
        <taxon>Actinomycetota</taxon>
        <taxon>Actinomycetes</taxon>
        <taxon>Kitasatosporales</taxon>
        <taxon>Streptomycetaceae</taxon>
        <taxon>Streptomyces</taxon>
    </lineage>
</organism>
<keyword evidence="2" id="KW-0812">Transmembrane</keyword>
<gene>
    <name evidence="3" type="ORF">ACS04_00280</name>
</gene>
<sequence length="525" mass="54219">MTDTITEPVAPLVETGPDPTTSTAGENATATKVDHTAGGFPVVPLALSGANATAGLLAAAALAGGPVAAAVAMTGAVALGAAARKRIKPGKAKAAAKQTAPAARSSGAGRVPSQPRSSARSGIPASRKGAGKASHRAGSTPAGGKHGSRPGKGGMPSVRQRAGQAAGRLAGGRAGQVRELRAAARAQSPSRAAARTAGVQARRQGADNRRAAKAAERATGTRAAARGPAARTLSKGMSKAAAVRDKVVGAARQVRDRAAGRAVASGREGIRQTAHRKRVTQLAAPARKAARKALRRSAARFHGRRAVAGLLAGAAGVLGLVSTPLGRKLRMPSLMHPGRRLYRALVERARTAREARDAEIRTQLEQDEEAAEQQAVAEQSDDEQQIGDRVERPANHVPAPPTSEGAPQVSTASGFRFEEHAAEMEAAAQSYEPDNAMEILAMIEGLPHALGSVANVMKILSERADEEFPLHKAVAETFRDCFGAVMASVSLAEEMGPVFRQVHEADIARHEDPRNGLDAEKGWNV</sequence>
<evidence type="ECO:0000313" key="3">
    <source>
        <dbReference type="EMBL" id="KMO99763.1"/>
    </source>
</evidence>
<feature type="compositionally biased region" description="Low complexity" evidence="1">
    <location>
        <begin position="92"/>
        <end position="104"/>
    </location>
</feature>
<dbReference type="AlphaFoldDB" id="A0A0J6XYD2"/>
<accession>A0A0J6XYD2</accession>
<dbReference type="PATRIC" id="fig|66430.4.peg.3737"/>
<keyword evidence="4" id="KW-1185">Reference proteome</keyword>
<feature type="compositionally biased region" description="Low complexity" evidence="1">
    <location>
        <begin position="217"/>
        <end position="232"/>
    </location>
</feature>
<comment type="caution">
    <text evidence="3">The sequence shown here is derived from an EMBL/GenBank/DDBJ whole genome shotgun (WGS) entry which is preliminary data.</text>
</comment>
<evidence type="ECO:0000313" key="4">
    <source>
        <dbReference type="Proteomes" id="UP000035932"/>
    </source>
</evidence>